<sequence>MSNPIVENLETAFSLFLNGISEPGSNVLSISLSSGCLSDDTIVDPNINAPCRAVEVTDKSQHFEVSFETYVFYAIINESHGLIEPDAIFTGKKIRKYERSNLLEAVEKISCPYDIFGERPLKHFEILTENHLVNVVSYDDPQITFLPHPPHQAFKNAQIWQRA</sequence>
<proteinExistence type="predicted"/>
<evidence type="ECO:0000313" key="2">
    <source>
        <dbReference type="Proteomes" id="UP000199150"/>
    </source>
</evidence>
<name>A0A1G4RLZ0_9CAUL</name>
<keyword evidence="2" id="KW-1185">Reference proteome</keyword>
<dbReference type="EMBL" id="FMTS01000002">
    <property type="protein sequence ID" value="SCW57525.1"/>
    <property type="molecule type" value="Genomic_DNA"/>
</dbReference>
<reference evidence="2" key="1">
    <citation type="submission" date="2016-10" db="EMBL/GenBank/DDBJ databases">
        <authorList>
            <person name="Varghese N."/>
            <person name="Submissions S."/>
        </authorList>
    </citation>
    <scope>NUCLEOTIDE SEQUENCE [LARGE SCALE GENOMIC DNA]</scope>
    <source>
        <strain evidence="2">CGMCC 1.3431</strain>
    </source>
</reference>
<dbReference type="OrthoDB" id="80147at2"/>
<evidence type="ECO:0000313" key="1">
    <source>
        <dbReference type="EMBL" id="SCW57525.1"/>
    </source>
</evidence>
<dbReference type="STRING" id="260084.SAMN02927928_2031"/>
<accession>A0A1G4RLZ0</accession>
<dbReference type="AlphaFoldDB" id="A0A1G4RLZ0"/>
<dbReference type="Proteomes" id="UP000199150">
    <property type="component" value="Unassembled WGS sequence"/>
</dbReference>
<organism evidence="1 2">
    <name type="scientific">Asticcacaulis taihuensis</name>
    <dbReference type="NCBI Taxonomy" id="260084"/>
    <lineage>
        <taxon>Bacteria</taxon>
        <taxon>Pseudomonadati</taxon>
        <taxon>Pseudomonadota</taxon>
        <taxon>Alphaproteobacteria</taxon>
        <taxon>Caulobacterales</taxon>
        <taxon>Caulobacteraceae</taxon>
        <taxon>Asticcacaulis</taxon>
    </lineage>
</organism>
<gene>
    <name evidence="1" type="ORF">SAMN02927928_2031</name>
</gene>
<dbReference type="RefSeq" id="WP_139159650.1">
    <property type="nucleotide sequence ID" value="NZ_CBCRYE010000006.1"/>
</dbReference>
<protein>
    <submittedName>
        <fullName evidence="1">Uncharacterized protein</fullName>
    </submittedName>
</protein>